<feature type="compositionally biased region" description="Pro residues" evidence="3">
    <location>
        <begin position="389"/>
        <end position="410"/>
    </location>
</feature>
<dbReference type="EMBL" id="CAADRA010006985">
    <property type="protein sequence ID" value="VFT97855.1"/>
    <property type="molecule type" value="Genomic_DNA"/>
</dbReference>
<sequence length="832" mass="92850">MKSACQLRFEARKAHLDSSEFDAMDQLRAMGERISRAREKRKQQVSSRRLSARDRVLKAHAVARAASAEEASRSQDHLMRLQMRLEEAEKRRQEKLAQTAWQCQQRHDRITSTLQALVDNTIEKRRVYDASLHAARHRRAALTSAYVSKLSQHVSHVELTKDRIQTVRADAAKVLQGWFRGRCRLRQCYAAAAPLRPAMTTILDLWARVGATSFEESMGLVQDRAVAAKAHAAAKVLFEGASYRVLLMAGMLTHHPRETMDDISVDMRLHFCARQVCRALATLTTATSSVALFTPAWRRWDACRLAYVAMFTQWKERDGDRLTSDMLNVYAELFAVHTTATLEHATDIVATTAGQLAQLRGAIEQTLGGEATAVRLQAMEDQIAARLAPPRPASPPPSQPSSISPPTPPKPDLEVAKTVFANDELAHEVILNPAFQLSEADQLPVTAASRIHTTMQNAFWDRMRASLDRQWVVGTLVELRDAIASVCKQPTLTAAVPSDRLMAMAQSGAWDEWTEVVLASWLQVVADAEAPARRDTTMAYRAQLLASAPPASEAEWFDRLCAFIRFGFDKLEMLRLDSMNTHLRMLSPYLARHGVDHEAKKFSQRVERGDVTLARTQAWLARHVAAASADERVAMRAGQDAAVRKVLRRAFVALVHDYIADASLPWPETFEMDRARVRGWRNRLDSVVLQASLVALVRDVVGPAYSAAQATAFRRQLAILMAEESIKMADLVAQVMHEAAHEWPSADARAAFERRVEQIAQPTNPVFGLFSRRVTDVVQNVVVDGAPLNVPPSLEAFEGDLATLCAEMTKLAQHNEAVHAPYYNRLVREALT</sequence>
<feature type="coiled-coil region" evidence="2">
    <location>
        <begin position="71"/>
        <end position="98"/>
    </location>
</feature>
<proteinExistence type="inferred from homology"/>
<gene>
    <name evidence="5" type="primary">Aste57867_21181</name>
    <name evidence="4" type="ORF">As57867_021113</name>
    <name evidence="5" type="ORF">ASTE57867_21181</name>
</gene>
<reference evidence="4" key="2">
    <citation type="submission" date="2019-06" db="EMBL/GenBank/DDBJ databases">
        <title>Genomics analysis of Aphanomyces spp. identifies a new class of oomycete effector associated with host adaptation.</title>
        <authorList>
            <person name="Gaulin E."/>
        </authorList>
    </citation>
    <scope>NUCLEOTIDE SEQUENCE</scope>
    <source>
        <strain evidence="4">CBS 578.67</strain>
    </source>
</reference>
<protein>
    <submittedName>
        <fullName evidence="5">Aste57867_21181 protein</fullName>
    </submittedName>
</protein>
<evidence type="ECO:0000256" key="1">
    <source>
        <dbReference type="ARBA" id="ARBA00010954"/>
    </source>
</evidence>
<dbReference type="PANTHER" id="PTHR12832">
    <property type="entry name" value="TESTIS-SPECIFIC PROTEIN PBS13 T-COMPLEX 11"/>
    <property type="match status" value="1"/>
</dbReference>
<evidence type="ECO:0000313" key="5">
    <source>
        <dbReference type="EMBL" id="VFT97855.1"/>
    </source>
</evidence>
<organism evidence="5 6">
    <name type="scientific">Aphanomyces stellatus</name>
    <dbReference type="NCBI Taxonomy" id="120398"/>
    <lineage>
        <taxon>Eukaryota</taxon>
        <taxon>Sar</taxon>
        <taxon>Stramenopiles</taxon>
        <taxon>Oomycota</taxon>
        <taxon>Saprolegniomycetes</taxon>
        <taxon>Saprolegniales</taxon>
        <taxon>Verrucalvaceae</taxon>
        <taxon>Aphanomyces</taxon>
    </lineage>
</organism>
<comment type="similarity">
    <text evidence="1">Belongs to the TCP11 family.</text>
</comment>
<feature type="region of interest" description="Disordered" evidence="3">
    <location>
        <begin position="388"/>
        <end position="412"/>
    </location>
</feature>
<reference evidence="5 6" key="1">
    <citation type="submission" date="2019-03" db="EMBL/GenBank/DDBJ databases">
        <authorList>
            <person name="Gaulin E."/>
            <person name="Dumas B."/>
        </authorList>
    </citation>
    <scope>NUCLEOTIDE SEQUENCE [LARGE SCALE GENOMIC DNA]</scope>
    <source>
        <strain evidence="5">CBS 568.67</strain>
    </source>
</reference>
<evidence type="ECO:0000256" key="2">
    <source>
        <dbReference type="SAM" id="Coils"/>
    </source>
</evidence>
<dbReference type="Pfam" id="PF05794">
    <property type="entry name" value="Tcp11"/>
    <property type="match status" value="1"/>
</dbReference>
<keyword evidence="6" id="KW-1185">Reference proteome</keyword>
<dbReference type="PANTHER" id="PTHR12832:SF11">
    <property type="entry name" value="LD23868P"/>
    <property type="match status" value="1"/>
</dbReference>
<dbReference type="OrthoDB" id="276323at2759"/>
<dbReference type="GO" id="GO:0007165">
    <property type="term" value="P:signal transduction"/>
    <property type="evidence" value="ECO:0007669"/>
    <property type="project" value="TreeGrafter"/>
</dbReference>
<name>A0A485LGX5_9STRA</name>
<evidence type="ECO:0000256" key="3">
    <source>
        <dbReference type="SAM" id="MobiDB-lite"/>
    </source>
</evidence>
<keyword evidence="2" id="KW-0175">Coiled coil</keyword>
<evidence type="ECO:0000313" key="4">
    <source>
        <dbReference type="EMBL" id="KAF0687042.1"/>
    </source>
</evidence>
<dbReference type="Proteomes" id="UP000332933">
    <property type="component" value="Unassembled WGS sequence"/>
</dbReference>
<accession>A0A485LGX5</accession>
<evidence type="ECO:0000313" key="6">
    <source>
        <dbReference type="Proteomes" id="UP000332933"/>
    </source>
</evidence>
<dbReference type="EMBL" id="VJMH01006959">
    <property type="protein sequence ID" value="KAF0687042.1"/>
    <property type="molecule type" value="Genomic_DNA"/>
</dbReference>
<dbReference type="InterPro" id="IPR008862">
    <property type="entry name" value="Tcp11"/>
</dbReference>
<dbReference type="AlphaFoldDB" id="A0A485LGX5"/>